<gene>
    <name evidence="1" type="ORF">LCGC14_0629940</name>
</gene>
<evidence type="ECO:0000313" key="1">
    <source>
        <dbReference type="EMBL" id="KKN50732.1"/>
    </source>
</evidence>
<reference evidence="1" key="1">
    <citation type="journal article" date="2015" name="Nature">
        <title>Complex archaea that bridge the gap between prokaryotes and eukaryotes.</title>
        <authorList>
            <person name="Spang A."/>
            <person name="Saw J.H."/>
            <person name="Jorgensen S.L."/>
            <person name="Zaremba-Niedzwiedzka K."/>
            <person name="Martijn J."/>
            <person name="Lind A.E."/>
            <person name="van Eijk R."/>
            <person name="Schleper C."/>
            <person name="Guy L."/>
            <person name="Ettema T.J."/>
        </authorList>
    </citation>
    <scope>NUCLEOTIDE SEQUENCE</scope>
</reference>
<protein>
    <submittedName>
        <fullName evidence="1">Uncharacterized protein</fullName>
    </submittedName>
</protein>
<dbReference type="AlphaFoldDB" id="A0A0F9RLS7"/>
<name>A0A0F9RLS7_9ZZZZ</name>
<accession>A0A0F9RLS7</accession>
<dbReference type="EMBL" id="LAZR01001098">
    <property type="protein sequence ID" value="KKN50732.1"/>
    <property type="molecule type" value="Genomic_DNA"/>
</dbReference>
<comment type="caution">
    <text evidence="1">The sequence shown here is derived from an EMBL/GenBank/DDBJ whole genome shotgun (WGS) entry which is preliminary data.</text>
</comment>
<organism evidence="1">
    <name type="scientific">marine sediment metagenome</name>
    <dbReference type="NCBI Taxonomy" id="412755"/>
    <lineage>
        <taxon>unclassified sequences</taxon>
        <taxon>metagenomes</taxon>
        <taxon>ecological metagenomes</taxon>
    </lineage>
</organism>
<sequence>MSKYLVTFEHTGGKSVNHLCTHGVYDDPANDYEFEIKAGSVDKAEELGLQYLAQIVCKIGPCQCRRKLQPGSEAWWISIASYVTLREDKKQN</sequence>
<proteinExistence type="predicted"/>